<sequence length="92" mass="10248">MQEKLPGRPAGPIAESVLELLSEKGMLTVRQIADLLLLSLDTAKYTCSRLESRGLIRVVRRERLPGVNKPVAVYATVRRLTLSPAVRMSFPF</sequence>
<name>V8QMQ0_9BURK</name>
<gene>
    <name evidence="1" type="ORF">W822_20075</name>
</gene>
<dbReference type="AlphaFoldDB" id="V8QMQ0"/>
<dbReference type="OrthoDB" id="9781958at2"/>
<dbReference type="InterPro" id="IPR036390">
    <property type="entry name" value="WH_DNA-bd_sf"/>
</dbReference>
<dbReference type="EMBL" id="AYXT01000013">
    <property type="protein sequence ID" value="ETF00942.1"/>
    <property type="molecule type" value="Genomic_DNA"/>
</dbReference>
<comment type="caution">
    <text evidence="1">The sequence shown here is derived from an EMBL/GenBank/DDBJ whole genome shotgun (WGS) entry which is preliminary data.</text>
</comment>
<dbReference type="HOGENOM" id="CLU_2406744_0_0_4"/>
<reference evidence="1 2" key="1">
    <citation type="journal article" date="2014" name="Genome Announc.">
        <title>Draft Genome Sequence of Advenella kashmirensis Strain W13003, a Polycyclic Aromatic Hydrocarbon-Degrading Bacterium.</title>
        <authorList>
            <person name="Wang X."/>
            <person name="Jin D."/>
            <person name="Zhou L."/>
            <person name="Wu L."/>
            <person name="An W."/>
            <person name="Zhao L."/>
        </authorList>
    </citation>
    <scope>NUCLEOTIDE SEQUENCE [LARGE SCALE GENOMIC DNA]</scope>
    <source>
        <strain evidence="1 2">W13003</strain>
    </source>
</reference>
<proteinExistence type="predicted"/>
<evidence type="ECO:0000313" key="1">
    <source>
        <dbReference type="EMBL" id="ETF00942.1"/>
    </source>
</evidence>
<dbReference type="RefSeq" id="WP_024006942.1">
    <property type="nucleotide sequence ID" value="NZ_KI650982.1"/>
</dbReference>
<dbReference type="STRING" id="1424334.W822_20075"/>
<accession>V8QMQ0</accession>
<evidence type="ECO:0000313" key="2">
    <source>
        <dbReference type="Proteomes" id="UP000018733"/>
    </source>
</evidence>
<dbReference type="Proteomes" id="UP000018733">
    <property type="component" value="Unassembled WGS sequence"/>
</dbReference>
<keyword evidence="2" id="KW-1185">Reference proteome</keyword>
<organism evidence="1 2">
    <name type="scientific">Advenella kashmirensis W13003</name>
    <dbReference type="NCBI Taxonomy" id="1424334"/>
    <lineage>
        <taxon>Bacteria</taxon>
        <taxon>Pseudomonadati</taxon>
        <taxon>Pseudomonadota</taxon>
        <taxon>Betaproteobacteria</taxon>
        <taxon>Burkholderiales</taxon>
        <taxon>Alcaligenaceae</taxon>
    </lineage>
</organism>
<dbReference type="InterPro" id="IPR036388">
    <property type="entry name" value="WH-like_DNA-bd_sf"/>
</dbReference>
<dbReference type="SUPFAM" id="SSF46785">
    <property type="entry name" value="Winged helix' DNA-binding domain"/>
    <property type="match status" value="1"/>
</dbReference>
<protein>
    <submittedName>
        <fullName evidence="1">Uncharacterized protein</fullName>
    </submittedName>
</protein>
<dbReference type="Pfam" id="PF13412">
    <property type="entry name" value="HTH_24"/>
    <property type="match status" value="1"/>
</dbReference>
<dbReference type="Gene3D" id="1.10.10.10">
    <property type="entry name" value="Winged helix-like DNA-binding domain superfamily/Winged helix DNA-binding domain"/>
    <property type="match status" value="1"/>
</dbReference>